<accession>A0A1S3JCI3</accession>
<feature type="region of interest" description="Disordered" evidence="1">
    <location>
        <begin position="1282"/>
        <end position="1302"/>
    </location>
</feature>
<dbReference type="STRING" id="7574.A0A1S3JCI3"/>
<sequence>MRKVKVVVMASMLRPCSTLLKKYTLSVNSFRTAETAAYIQLERSYQRNYNNTDSRKDKENNVNPKTGRQSFQTFNDKLHSAEKAISFSGNLNRGTFENLWKSFQAGEYTDWRDSYALLSYTGKALAAVPSDERIKLSQKIWLELPKLGIARTSLHYSILMQVYMANGVDFSPLSILDKMKEDGVTPSKKNYMLCLQKYAEDGNLQSAKVIEAMLQQHYSDVLKREEDQRCQNLMLLAHLKAKDFDGAKEISEKMESFTAGTYMAYLENCVQENNVETMNKVLNQMTAAGVDLHVKQSLNLLRKAWTLGHEDMYDGLIQTVKIDYEHASEDNMALLMNYIHLASNEGQQDLVLKLYRIVKTRMTFDVILEILIRSQIKSGKTLKEIHEQILGIGESEGLPPEKRPSISSIITTLKPLPERPEILLDCMRELHQQGQKVQMELFESTLYRFLMAKNIEGIYQTLAVLKDVNPSREMLSKMLSSKHFSGSLKLCNKDPVALNQKLEEIGFESDVVNTFTLKANHGDCVQDALDHATKHGTGVHDDQSMEIILKSVQQLSQRPKDLEPAILFANLVEKDAYLTVSQDVRAEKFDCFIREVLNSCFGSEAAKSRETGQVIVDLYSKLGSFKLSRAYQDDLNKQAGNRQYFVRKDIDFNKKLSKVSSDMNEVEQLLEKRNEENLMIGNVMKIVQLYVNHHRVEDAISFLCKEKEKIIGTDTVGDWNTLMTSVMQEVADICNLTQLKAFFGTLKSSLTLYSDGSAAAERAYFKVLIDRNGKEVLLEELKEGLFTDSALAPKVMALLMEDGDRDALKDYVAKALAEDSDNLCAAVAKLMASQGNCLDVAKSLIQVFKEKRSSDTIALSKVILSASLKVDIQKMEGLMDYLLEVLGTSDFKESFSVVQHGLLDRDFLSTYRYMMSRNIIEMERPLHWARHWGPGYARLLQSCDKLPVDLPESAEMRRYLLKRCINQYMLSHRWENALSFMVEVLLLGNPDDIVQLRQLREEAKKNGAEDVEGKFGMKILKKQAISMADMSELVEKWQRDRLPVGEIKQNINELSRIIIGKPSTKPEYIRRLVEKMMSTFGVTERTLEQALHSCSIKTDLETMKHFFGLLDKEYPQHQFHLEVLLDTAAALARSGAHANAAEYMATFKDRIYPETELQKLAVFESSKDLLMAFRWSENWNEDAYHTAFKLLGQILHASEKPYVGDPYWGLLIYHYWHGFQIREDVKGFRKAVELTREQKLDSKYPVNYRKLFALLSLKKMNEADKEAAEVLWIKDNYLRKRKKEEKGSTEVESNSSAIESKK</sequence>
<dbReference type="PANTHER" id="PTHR46669">
    <property type="entry name" value="LEUCINE-RICH PPR MOTIF-CONTAINING PROTEIN, MITOCHONDRIAL"/>
    <property type="match status" value="1"/>
</dbReference>
<proteinExistence type="predicted"/>
<organism evidence="2 3">
    <name type="scientific">Lingula anatina</name>
    <name type="common">Brachiopod</name>
    <name type="synonym">Lingula unguis</name>
    <dbReference type="NCBI Taxonomy" id="7574"/>
    <lineage>
        <taxon>Eukaryota</taxon>
        <taxon>Metazoa</taxon>
        <taxon>Spiralia</taxon>
        <taxon>Lophotrochozoa</taxon>
        <taxon>Brachiopoda</taxon>
        <taxon>Linguliformea</taxon>
        <taxon>Lingulata</taxon>
        <taxon>Lingulida</taxon>
        <taxon>Linguloidea</taxon>
        <taxon>Lingulidae</taxon>
        <taxon>Lingula</taxon>
    </lineage>
</organism>
<name>A0A1S3JCI3_LINAN</name>
<evidence type="ECO:0000313" key="3">
    <source>
        <dbReference type="RefSeq" id="XP_013407896.1"/>
    </source>
</evidence>
<dbReference type="OrthoDB" id="185373at2759"/>
<dbReference type="RefSeq" id="XP_013407896.1">
    <property type="nucleotide sequence ID" value="XM_013552442.2"/>
</dbReference>
<evidence type="ECO:0000313" key="2">
    <source>
        <dbReference type="Proteomes" id="UP000085678"/>
    </source>
</evidence>
<dbReference type="GeneID" id="106171916"/>
<dbReference type="GO" id="GO:0003730">
    <property type="term" value="F:mRNA 3'-UTR binding"/>
    <property type="evidence" value="ECO:0007669"/>
    <property type="project" value="TreeGrafter"/>
</dbReference>
<dbReference type="GO" id="GO:0005739">
    <property type="term" value="C:mitochondrion"/>
    <property type="evidence" value="ECO:0007669"/>
    <property type="project" value="TreeGrafter"/>
</dbReference>
<dbReference type="PANTHER" id="PTHR46669:SF1">
    <property type="entry name" value="LEUCINE-RICH PPR MOTIF-CONTAINING PROTEIN, MITOCHONDRIAL"/>
    <property type="match status" value="1"/>
</dbReference>
<protein>
    <submittedName>
        <fullName evidence="3">Leucine-rich PPR motif-containing protein, mitochondrial isoform X1</fullName>
    </submittedName>
</protein>
<dbReference type="InterPro" id="IPR033490">
    <property type="entry name" value="LRP130"/>
</dbReference>
<dbReference type="InterPro" id="IPR011990">
    <property type="entry name" value="TPR-like_helical_dom_sf"/>
</dbReference>
<reference evidence="3" key="1">
    <citation type="submission" date="2025-08" db="UniProtKB">
        <authorList>
            <consortium name="RefSeq"/>
        </authorList>
    </citation>
    <scope>IDENTIFICATION</scope>
    <source>
        <tissue evidence="3">Gonads</tissue>
    </source>
</reference>
<dbReference type="GO" id="GO:0005634">
    <property type="term" value="C:nucleus"/>
    <property type="evidence" value="ECO:0007669"/>
    <property type="project" value="TreeGrafter"/>
</dbReference>
<keyword evidence="2" id="KW-1185">Reference proteome</keyword>
<feature type="compositionally biased region" description="Polar residues" evidence="1">
    <location>
        <begin position="1290"/>
        <end position="1302"/>
    </location>
</feature>
<feature type="region of interest" description="Disordered" evidence="1">
    <location>
        <begin position="49"/>
        <end position="69"/>
    </location>
</feature>
<gene>
    <name evidence="3" type="primary">LOC106171916</name>
</gene>
<dbReference type="Proteomes" id="UP000085678">
    <property type="component" value="Unplaced"/>
</dbReference>
<dbReference type="Gene3D" id="1.25.40.10">
    <property type="entry name" value="Tetratricopeptide repeat domain"/>
    <property type="match status" value="1"/>
</dbReference>
<dbReference type="GO" id="GO:0070129">
    <property type="term" value="P:regulation of mitochondrial translation"/>
    <property type="evidence" value="ECO:0007669"/>
    <property type="project" value="TreeGrafter"/>
</dbReference>
<evidence type="ECO:0000256" key="1">
    <source>
        <dbReference type="SAM" id="MobiDB-lite"/>
    </source>
</evidence>
<dbReference type="InParanoid" id="A0A1S3JCI3"/>
<dbReference type="KEGG" id="lak:106171916"/>